<accession>A0A0X8XC04</accession>
<dbReference type="KEGG" id="hhk:HH1059_07110"/>
<sequence>MSKTDSSELPEELVVQGEWVRTPANAFRVANIKAVEVDEDKFHIFEYKDGYRKVALYIILILIFIASPASVVVFVDTPLLAIFSGVFILVAGLALLVSFRFMPRHCRVLEVRTKIGLIDRSVWRQGKAKRGKPDVIRNAEQYLRKLAEQSEKEASD</sequence>
<evidence type="ECO:0000313" key="3">
    <source>
        <dbReference type="Proteomes" id="UP000218890"/>
    </source>
</evidence>
<name>A0A0X8XC04_HALHR</name>
<gene>
    <name evidence="2" type="ORF">HH1059_07110</name>
</gene>
<keyword evidence="1" id="KW-0472">Membrane</keyword>
<dbReference type="Proteomes" id="UP000218890">
    <property type="component" value="Chromosome"/>
</dbReference>
<evidence type="ECO:0000313" key="2">
    <source>
        <dbReference type="EMBL" id="BAU57399.1"/>
    </source>
</evidence>
<keyword evidence="1" id="KW-0812">Transmembrane</keyword>
<feature type="transmembrane region" description="Helical" evidence="1">
    <location>
        <begin position="81"/>
        <end position="102"/>
    </location>
</feature>
<organism evidence="2 3">
    <name type="scientific">Halorhodospira halochloris</name>
    <name type="common">Ectothiorhodospira halochloris</name>
    <dbReference type="NCBI Taxonomy" id="1052"/>
    <lineage>
        <taxon>Bacteria</taxon>
        <taxon>Pseudomonadati</taxon>
        <taxon>Pseudomonadota</taxon>
        <taxon>Gammaproteobacteria</taxon>
        <taxon>Chromatiales</taxon>
        <taxon>Ectothiorhodospiraceae</taxon>
        <taxon>Halorhodospira</taxon>
    </lineage>
</organism>
<dbReference type="AlphaFoldDB" id="A0A0X8XC04"/>
<keyword evidence="3" id="KW-1185">Reference proteome</keyword>
<dbReference type="EMBL" id="AP017372">
    <property type="protein sequence ID" value="BAU57399.1"/>
    <property type="molecule type" value="Genomic_DNA"/>
</dbReference>
<feature type="transmembrane region" description="Helical" evidence="1">
    <location>
        <begin position="54"/>
        <end position="75"/>
    </location>
</feature>
<protein>
    <submittedName>
        <fullName evidence="2">Uncharacterized protein</fullName>
    </submittedName>
</protein>
<keyword evidence="1" id="KW-1133">Transmembrane helix</keyword>
<dbReference type="RefSeq" id="WP_096408375.1">
    <property type="nucleotide sequence ID" value="NZ_AP017372.2"/>
</dbReference>
<proteinExistence type="predicted"/>
<reference evidence="2" key="1">
    <citation type="submission" date="2016-02" db="EMBL/GenBank/DDBJ databases">
        <title>Halorhodospira halochloris DSM-1059 complete genome, version 2.</title>
        <authorList>
            <person name="Tsukatani Y."/>
        </authorList>
    </citation>
    <scope>NUCLEOTIDE SEQUENCE</scope>
    <source>
        <strain evidence="2">DSM 1059</strain>
    </source>
</reference>
<evidence type="ECO:0000256" key="1">
    <source>
        <dbReference type="SAM" id="Phobius"/>
    </source>
</evidence>